<protein>
    <recommendedName>
        <fullName evidence="4">Rho-GAP domain-containing protein</fullName>
    </recommendedName>
</protein>
<evidence type="ECO:0000313" key="2">
    <source>
        <dbReference type="EMBL" id="CAD6210173.1"/>
    </source>
</evidence>
<keyword evidence="3" id="KW-1185">Reference proteome</keyword>
<gene>
    <name evidence="2" type="ORF">NCGR_LOCUS6287</name>
</gene>
<dbReference type="AlphaFoldDB" id="A0A811MHZ4"/>
<dbReference type="GO" id="GO:0005096">
    <property type="term" value="F:GTPase activator activity"/>
    <property type="evidence" value="ECO:0007669"/>
    <property type="project" value="UniProtKB-KW"/>
</dbReference>
<comment type="caution">
    <text evidence="2">The sequence shown here is derived from an EMBL/GenBank/DDBJ whole genome shotgun (WGS) entry which is preliminary data.</text>
</comment>
<proteinExistence type="predicted"/>
<dbReference type="PANTHER" id="PTHR23177:SF33">
    <property type="entry name" value="OS01G0967200 PROTEIN"/>
    <property type="match status" value="1"/>
</dbReference>
<reference evidence="2" key="1">
    <citation type="submission" date="2020-10" db="EMBL/GenBank/DDBJ databases">
        <authorList>
            <person name="Han B."/>
            <person name="Lu T."/>
            <person name="Zhao Q."/>
            <person name="Huang X."/>
            <person name="Zhao Y."/>
        </authorList>
    </citation>
    <scope>NUCLEOTIDE SEQUENCE</scope>
</reference>
<dbReference type="Gene3D" id="1.10.555.10">
    <property type="entry name" value="Rho GTPase activation protein"/>
    <property type="match status" value="1"/>
</dbReference>
<dbReference type="InterPro" id="IPR044785">
    <property type="entry name" value="RopGAP1-5"/>
</dbReference>
<evidence type="ECO:0008006" key="4">
    <source>
        <dbReference type="Google" id="ProtNLM"/>
    </source>
</evidence>
<dbReference type="InterPro" id="IPR008936">
    <property type="entry name" value="Rho_GTPase_activation_prot"/>
</dbReference>
<organism evidence="2 3">
    <name type="scientific">Miscanthus lutarioriparius</name>
    <dbReference type="NCBI Taxonomy" id="422564"/>
    <lineage>
        <taxon>Eukaryota</taxon>
        <taxon>Viridiplantae</taxon>
        <taxon>Streptophyta</taxon>
        <taxon>Embryophyta</taxon>
        <taxon>Tracheophyta</taxon>
        <taxon>Spermatophyta</taxon>
        <taxon>Magnoliopsida</taxon>
        <taxon>Liliopsida</taxon>
        <taxon>Poales</taxon>
        <taxon>Poaceae</taxon>
        <taxon>PACMAD clade</taxon>
        <taxon>Panicoideae</taxon>
        <taxon>Andropogonodae</taxon>
        <taxon>Andropogoneae</taxon>
        <taxon>Saccharinae</taxon>
        <taxon>Miscanthus</taxon>
    </lineage>
</organism>
<sequence length="114" mass="12251">MARVAAAAMASAACAGRRGGNDFRELPGGLLNALPVEEVTLCQTEDDCARLCGTRLPAPKAALLDWAVNLMADVAREEEDNRMGTRNVLTAPGHAVQPMNFVNMLIERALKHNH</sequence>
<dbReference type="OrthoDB" id="185175at2759"/>
<keyword evidence="1" id="KW-0343">GTPase activation</keyword>
<dbReference type="EMBL" id="CAJGYO010000002">
    <property type="protein sequence ID" value="CAD6210173.1"/>
    <property type="molecule type" value="Genomic_DNA"/>
</dbReference>
<dbReference type="SUPFAM" id="SSF48350">
    <property type="entry name" value="GTPase activation domain, GAP"/>
    <property type="match status" value="1"/>
</dbReference>
<evidence type="ECO:0000313" key="3">
    <source>
        <dbReference type="Proteomes" id="UP000604825"/>
    </source>
</evidence>
<name>A0A811MHZ4_9POAL</name>
<evidence type="ECO:0000256" key="1">
    <source>
        <dbReference type="ARBA" id="ARBA00022468"/>
    </source>
</evidence>
<dbReference type="Proteomes" id="UP000604825">
    <property type="component" value="Unassembled WGS sequence"/>
</dbReference>
<accession>A0A811MHZ4</accession>
<dbReference type="PANTHER" id="PTHR23177">
    <property type="entry name" value="MKIAA1688 PROTEIN"/>
    <property type="match status" value="1"/>
</dbReference>